<reference evidence="1 2" key="1">
    <citation type="submission" date="2007-10" db="EMBL/GenBank/DDBJ databases">
        <authorList>
            <person name="Wagner-Dobler I."/>
            <person name="Ferriera S."/>
            <person name="Johnson J."/>
            <person name="Kravitz S."/>
            <person name="Beeson K."/>
            <person name="Sutton G."/>
            <person name="Rogers Y.-H."/>
            <person name="Friedman R."/>
            <person name="Frazier M."/>
            <person name="Venter J.C."/>
        </authorList>
    </citation>
    <scope>NUCLEOTIDE SEQUENCE [LARGE SCALE GENOMIC DNA]</scope>
    <source>
        <strain evidence="1 2">DFL-43</strain>
    </source>
</reference>
<dbReference type="HOGENOM" id="CLU_3217176_0_0_5"/>
<dbReference type="AlphaFoldDB" id="A0A094Z0E3"/>
<evidence type="ECO:0000313" key="2">
    <source>
        <dbReference type="Proteomes" id="UP000004291"/>
    </source>
</evidence>
<comment type="caution">
    <text evidence="1">The sequence shown here is derived from an EMBL/GenBank/DDBJ whole genome shotgun (WGS) entry which is preliminary data.</text>
</comment>
<dbReference type="EMBL" id="ABIA03000002">
    <property type="protein sequence ID" value="KGB27117.1"/>
    <property type="molecule type" value="Genomic_DNA"/>
</dbReference>
<dbReference type="Proteomes" id="UP000004291">
    <property type="component" value="Chromosome"/>
</dbReference>
<organism evidence="1 2">
    <name type="scientific">Hoeflea phototrophica (strain DSM 17068 / NCIMB 14078 / DFL-43)</name>
    <dbReference type="NCBI Taxonomy" id="411684"/>
    <lineage>
        <taxon>Bacteria</taxon>
        <taxon>Pseudomonadati</taxon>
        <taxon>Pseudomonadota</taxon>
        <taxon>Alphaproteobacteria</taxon>
        <taxon>Hyphomicrobiales</taxon>
        <taxon>Rhizobiaceae</taxon>
        <taxon>Hoeflea</taxon>
    </lineage>
</organism>
<accession>A0A094Z0E3</accession>
<keyword evidence="2" id="KW-1185">Reference proteome</keyword>
<gene>
    <name evidence="1" type="ORF">HPDFL43_00024890</name>
</gene>
<protein>
    <submittedName>
        <fullName evidence="1">Uncharacterized protein</fullName>
    </submittedName>
</protein>
<evidence type="ECO:0000313" key="1">
    <source>
        <dbReference type="EMBL" id="KGB27117.1"/>
    </source>
</evidence>
<proteinExistence type="predicted"/>
<dbReference type="STRING" id="411684.HPDFL43_00024890"/>
<name>A0A094Z0E3_HOEPD</name>
<reference evidence="1 2" key="2">
    <citation type="submission" date="2012-06" db="EMBL/GenBank/DDBJ databases">
        <authorList>
            <person name="Fiebig A."/>
        </authorList>
    </citation>
    <scope>NUCLEOTIDE SEQUENCE [LARGE SCALE GENOMIC DNA]</scope>
    <source>
        <strain evidence="1 2">DFL-43</strain>
    </source>
</reference>
<sequence>MCGLFTCAGDRAASLPQWGFSFVRDRIRAEVNLMDQRGLKNDSL</sequence>